<sequence length="317" mass="35620">MNAGNATSQGHISPMQHSMNDVRESGAAPSLIVRGTLVRVASLEADGFDHPTAVPALLSRVRQGPQALDIITLVQTLPHTSPEFSYPMEWDNAAAIPVSTFENWWNVQVDRKTRNVVRKSEKQGIVVSELAFDEPLVRGIVDIYNECPVRHGKAFWHYGKDFDTVKRENASFLERSVFLAALWQDEIVGFAKMVISNDGLQARLMQILSKVSHRDKSPTNALIAEAVRACAARNIGHLCYGRFSYGKKQRDSLTDFKENNGFKRVEVPRYYIPLTVRGKLAMRLGLQHRLADRVPESMLAVFRDARRRWYASAPSAS</sequence>
<evidence type="ECO:0000313" key="3">
    <source>
        <dbReference type="Proteomes" id="UP000076079"/>
    </source>
</evidence>
<feature type="domain" description="N-acetyltransferase" evidence="1">
    <location>
        <begin position="125"/>
        <end position="287"/>
    </location>
</feature>
<dbReference type="AlphaFoldDB" id="A0A143PWB0"/>
<reference evidence="3" key="2">
    <citation type="submission" date="2016-04" db="EMBL/GenBank/DDBJ databases">
        <title>First Complete Genome Sequence of a Subdivision 6 Acidobacterium.</title>
        <authorList>
            <person name="Huang S."/>
            <person name="Vieira S."/>
            <person name="Bunk B."/>
            <person name="Riedel T."/>
            <person name="Sproeer C."/>
            <person name="Overmann J."/>
        </authorList>
    </citation>
    <scope>NUCLEOTIDE SEQUENCE [LARGE SCALE GENOMIC DNA]</scope>
    <source>
        <strain evidence="3">DSM 100886 HEG_-6_39</strain>
    </source>
</reference>
<dbReference type="GO" id="GO:0016747">
    <property type="term" value="F:acyltransferase activity, transferring groups other than amino-acyl groups"/>
    <property type="evidence" value="ECO:0007669"/>
    <property type="project" value="InterPro"/>
</dbReference>
<dbReference type="KEGG" id="abac:LuPra_06271"/>
<dbReference type="InterPro" id="IPR000182">
    <property type="entry name" value="GNAT_dom"/>
</dbReference>
<keyword evidence="3" id="KW-1185">Reference proteome</keyword>
<dbReference type="SUPFAM" id="SSF55729">
    <property type="entry name" value="Acyl-CoA N-acyltransferases (Nat)"/>
    <property type="match status" value="1"/>
</dbReference>
<evidence type="ECO:0000313" key="2">
    <source>
        <dbReference type="EMBL" id="AMY12985.1"/>
    </source>
</evidence>
<evidence type="ECO:0000259" key="1">
    <source>
        <dbReference type="PROSITE" id="PS51186"/>
    </source>
</evidence>
<dbReference type="EMBL" id="CP015136">
    <property type="protein sequence ID" value="AMY12985.1"/>
    <property type="molecule type" value="Genomic_DNA"/>
</dbReference>
<name>A0A143PWB0_LUTPR</name>
<dbReference type="STRING" id="1855912.LuPra_06271"/>
<dbReference type="Gene3D" id="3.40.630.30">
    <property type="match status" value="1"/>
</dbReference>
<proteinExistence type="predicted"/>
<gene>
    <name evidence="2" type="ORF">LuPra_06271</name>
</gene>
<dbReference type="InterPro" id="IPR016181">
    <property type="entry name" value="Acyl_CoA_acyltransferase"/>
</dbReference>
<organism evidence="2 3">
    <name type="scientific">Luteitalea pratensis</name>
    <dbReference type="NCBI Taxonomy" id="1855912"/>
    <lineage>
        <taxon>Bacteria</taxon>
        <taxon>Pseudomonadati</taxon>
        <taxon>Acidobacteriota</taxon>
        <taxon>Vicinamibacteria</taxon>
        <taxon>Vicinamibacterales</taxon>
        <taxon>Vicinamibacteraceae</taxon>
        <taxon>Luteitalea</taxon>
    </lineage>
</organism>
<accession>A0A143PWB0</accession>
<dbReference type="Proteomes" id="UP000076079">
    <property type="component" value="Chromosome"/>
</dbReference>
<reference evidence="2 3" key="1">
    <citation type="journal article" date="2016" name="Genome Announc.">
        <title>First Complete Genome Sequence of a Subdivision 6 Acidobacterium Strain.</title>
        <authorList>
            <person name="Huang S."/>
            <person name="Vieira S."/>
            <person name="Bunk B."/>
            <person name="Riedel T."/>
            <person name="Sproer C."/>
            <person name="Overmann J."/>
        </authorList>
    </citation>
    <scope>NUCLEOTIDE SEQUENCE [LARGE SCALE GENOMIC DNA]</scope>
    <source>
        <strain evidence="3">DSM 100886 HEG_-6_39</strain>
    </source>
</reference>
<protein>
    <recommendedName>
        <fullName evidence="1">N-acetyltransferase domain-containing protein</fullName>
    </recommendedName>
</protein>
<dbReference type="PROSITE" id="PS51186">
    <property type="entry name" value="GNAT"/>
    <property type="match status" value="1"/>
</dbReference>